<gene>
    <name evidence="1" type="ORF">NG792_19105</name>
</gene>
<accession>A0ABT2NBG4</accession>
<evidence type="ECO:0000313" key="2">
    <source>
        <dbReference type="Proteomes" id="UP001525961"/>
    </source>
</evidence>
<keyword evidence="2" id="KW-1185">Reference proteome</keyword>
<dbReference type="RefSeq" id="WP_261236470.1">
    <property type="nucleotide sequence ID" value="NZ_JAMXFA010000028.1"/>
</dbReference>
<comment type="caution">
    <text evidence="1">The sequence shown here is derived from an EMBL/GenBank/DDBJ whole genome shotgun (WGS) entry which is preliminary data.</text>
</comment>
<name>A0ABT2NBG4_9CYAN</name>
<reference evidence="1 2" key="1">
    <citation type="journal article" date="2022" name="Front. Microbiol.">
        <title>High genomic differentiation and limited gene flow indicate recent cryptic speciation within the genus Laspinema (cyanobacteria).</title>
        <authorList>
            <person name="Stanojkovic A."/>
            <person name="Skoupy S."/>
            <person name="Skaloud P."/>
            <person name="Dvorak P."/>
        </authorList>
    </citation>
    <scope>NUCLEOTIDE SEQUENCE [LARGE SCALE GENOMIC DNA]</scope>
    <source>
        <strain evidence="1 2">D3b</strain>
    </source>
</reference>
<dbReference type="Proteomes" id="UP001525961">
    <property type="component" value="Unassembled WGS sequence"/>
</dbReference>
<protein>
    <submittedName>
        <fullName evidence="1">Uncharacterized protein</fullName>
    </submittedName>
</protein>
<proteinExistence type="predicted"/>
<evidence type="ECO:0000313" key="1">
    <source>
        <dbReference type="EMBL" id="MCT7979831.1"/>
    </source>
</evidence>
<organism evidence="1 2">
    <name type="scientific">Laspinema olomoucense D3b</name>
    <dbReference type="NCBI Taxonomy" id="2953688"/>
    <lineage>
        <taxon>Bacteria</taxon>
        <taxon>Bacillati</taxon>
        <taxon>Cyanobacteriota</taxon>
        <taxon>Cyanophyceae</taxon>
        <taxon>Oscillatoriophycideae</taxon>
        <taxon>Oscillatoriales</taxon>
        <taxon>Laspinemataceae</taxon>
        <taxon>Laspinema</taxon>
        <taxon>Laspinema olomoucense</taxon>
    </lineage>
</organism>
<sequence>MVFDTEAKKQYAEAIQSSEGQMVVSPKLMKAIDKLEKEPTNSKLIQKAKNLCDEQIKIAEEKKLPKVVDALKLLKQRCGAI</sequence>
<dbReference type="EMBL" id="JAMXFA010000028">
    <property type="protein sequence ID" value="MCT7979831.1"/>
    <property type="molecule type" value="Genomic_DNA"/>
</dbReference>